<dbReference type="AlphaFoldDB" id="A0A4Q1BG16"/>
<accession>A0A4Q1BG16</accession>
<comment type="caution">
    <text evidence="1">The sequence shown here is derived from an EMBL/GenBank/DDBJ whole genome shotgun (WGS) entry which is preliminary data.</text>
</comment>
<dbReference type="VEuPathDB" id="FungiDB:TREMEDRAFT_60733"/>
<organism evidence="1 2">
    <name type="scientific">Tremella mesenterica</name>
    <name type="common">Jelly fungus</name>
    <dbReference type="NCBI Taxonomy" id="5217"/>
    <lineage>
        <taxon>Eukaryota</taxon>
        <taxon>Fungi</taxon>
        <taxon>Dikarya</taxon>
        <taxon>Basidiomycota</taxon>
        <taxon>Agaricomycotina</taxon>
        <taxon>Tremellomycetes</taxon>
        <taxon>Tremellales</taxon>
        <taxon>Tremellaceae</taxon>
        <taxon>Tremella</taxon>
    </lineage>
</organism>
<evidence type="ECO:0000313" key="2">
    <source>
        <dbReference type="Proteomes" id="UP000289152"/>
    </source>
</evidence>
<dbReference type="Proteomes" id="UP000289152">
    <property type="component" value="Unassembled WGS sequence"/>
</dbReference>
<reference evidence="1 2" key="1">
    <citation type="submission" date="2016-06" db="EMBL/GenBank/DDBJ databases">
        <title>Evolution of pathogenesis and genome organization in the Tremellales.</title>
        <authorList>
            <person name="Cuomo C."/>
            <person name="Litvintseva A."/>
            <person name="Heitman J."/>
            <person name="Chen Y."/>
            <person name="Sun S."/>
            <person name="Springer D."/>
            <person name="Dromer F."/>
            <person name="Young S."/>
            <person name="Zeng Q."/>
            <person name="Chapman S."/>
            <person name="Gujja S."/>
            <person name="Saif S."/>
            <person name="Birren B."/>
        </authorList>
    </citation>
    <scope>NUCLEOTIDE SEQUENCE [LARGE SCALE GENOMIC DNA]</scope>
    <source>
        <strain evidence="1 2">ATCC 28783</strain>
    </source>
</reference>
<protein>
    <submittedName>
        <fullName evidence="1">Uncharacterized protein</fullName>
    </submittedName>
</protein>
<proteinExistence type="predicted"/>
<evidence type="ECO:0000313" key="1">
    <source>
        <dbReference type="EMBL" id="RXK35713.1"/>
    </source>
</evidence>
<sequence>MSTIPAYTIDKRHIAHDTGLRMLSILADQNQADQFIQRTVVNLQREEEEAKDDFWRAYNMLPWFPFPTTDRVQALCTRQLAFQTMLATGQETRRSSPQIETIQTLIPREFNIDHGITMLLDSILVRRYTLGYYTSNSQSVFLVNPPHPDTQWRQEWRRATDEETARRLLYHQPPWGIFSDEQHQLSAFRDDPDLGDRAHAQFYKTVDSLTDQWATGSLYYFEGEWGVMNNAIQDLEQSLVNSRLWQEQEGTREEASQILLTGCQGVNEVLARLMTVDLPSSEAYIEGTTEE</sequence>
<gene>
    <name evidence="1" type="ORF">M231_07002</name>
</gene>
<keyword evidence="2" id="KW-1185">Reference proteome</keyword>
<dbReference type="EMBL" id="SDIL01000124">
    <property type="protein sequence ID" value="RXK35713.1"/>
    <property type="molecule type" value="Genomic_DNA"/>
</dbReference>
<name>A0A4Q1BG16_TREME</name>
<dbReference type="InParanoid" id="A0A4Q1BG16"/>